<evidence type="ECO:0000313" key="6">
    <source>
        <dbReference type="EMBL" id="KAK3370322.1"/>
    </source>
</evidence>
<evidence type="ECO:0000256" key="4">
    <source>
        <dbReference type="SAM" id="MobiDB-lite"/>
    </source>
</evidence>
<reference evidence="6" key="2">
    <citation type="submission" date="2023-06" db="EMBL/GenBank/DDBJ databases">
        <authorList>
            <consortium name="Lawrence Berkeley National Laboratory"/>
            <person name="Haridas S."/>
            <person name="Hensen N."/>
            <person name="Bonometti L."/>
            <person name="Westerberg I."/>
            <person name="Brannstrom I.O."/>
            <person name="Guillou S."/>
            <person name="Cros-Aarteil S."/>
            <person name="Calhoun S."/>
            <person name="Kuo A."/>
            <person name="Mondo S."/>
            <person name="Pangilinan J."/>
            <person name="Riley R."/>
            <person name="LaButti K."/>
            <person name="Andreopoulos B."/>
            <person name="Lipzen A."/>
            <person name="Chen C."/>
            <person name="Yanf M."/>
            <person name="Daum C."/>
            <person name="Ng V."/>
            <person name="Clum A."/>
            <person name="Steindorff A."/>
            <person name="Ohm R."/>
            <person name="Martin F."/>
            <person name="Silar P."/>
            <person name="Natvig D."/>
            <person name="Lalanne C."/>
            <person name="Gautier V."/>
            <person name="Ament-velasquez S.L."/>
            <person name="Kruys A."/>
            <person name="Hutchinson M.I."/>
            <person name="Powell A.J."/>
            <person name="Barry K."/>
            <person name="Miller A.N."/>
            <person name="Grigoriev I.V."/>
            <person name="Debuchy R."/>
            <person name="Gladieux P."/>
            <person name="Thoren M.H."/>
            <person name="Johannesson H."/>
        </authorList>
    </citation>
    <scope>NUCLEOTIDE SEQUENCE</scope>
    <source>
        <strain evidence="6">CBS 232.78</strain>
    </source>
</reference>
<keyword evidence="7" id="KW-1185">Reference proteome</keyword>
<evidence type="ECO:0000313" key="7">
    <source>
        <dbReference type="Proteomes" id="UP001285441"/>
    </source>
</evidence>
<dbReference type="Gene3D" id="3.40.50.10190">
    <property type="entry name" value="BRCT domain"/>
    <property type="match status" value="1"/>
</dbReference>
<dbReference type="SUPFAM" id="SSF52113">
    <property type="entry name" value="BRCT domain"/>
    <property type="match status" value="1"/>
</dbReference>
<feature type="domain" description="BRCT" evidence="5">
    <location>
        <begin position="713"/>
        <end position="852"/>
    </location>
</feature>
<dbReference type="FunFam" id="3.40.50.10190:FF:000083">
    <property type="entry name" value="DNA damage repair protein (Rad9)"/>
    <property type="match status" value="1"/>
</dbReference>
<feature type="compositionally biased region" description="Polar residues" evidence="4">
    <location>
        <begin position="478"/>
        <end position="493"/>
    </location>
</feature>
<dbReference type="GO" id="GO:0005634">
    <property type="term" value="C:nucleus"/>
    <property type="evidence" value="ECO:0007669"/>
    <property type="project" value="UniProtKB-SubCell"/>
</dbReference>
<feature type="compositionally biased region" description="Polar residues" evidence="4">
    <location>
        <begin position="154"/>
        <end position="167"/>
    </location>
</feature>
<sequence length="1013" mass="109516">MTRSASIRKAELKALNGENESQDSLQVIDIYMKKYGIGITSSSPVLGEATLPVATTSHLAPSNETPPDHELPDSFGQETREVKQTHQIRASSISAIQDREALADCDFDKDGDAATNAQAAKPSGSPPRKSRKMDSSQSPTQSNDGRSYDRYDNCRTSSPGHQSTTNEVPHAVKLTRSSPGEQPRTLDEDDTDNLLYNFDDPTPTAKTKSSIQDDSGFVDFGTRGRLRSLASDQQDSPGPQQFPETPAPPKNPFRHGRSQLLAPSQLFGGTQFSSAVKQASPTSSRPSPADFNNNSISPNVFISSPLKARGIHTSPIPDPTSSPQILPGTSSSQLNNEATSPVNTSSTKTAIIPDSSHCEPQRKKSGPQPMGTYEPMRKSQERRSTSGARSDSPDGEEDDSIPRRMKVKSRKEAALDRLKAISFARTLKSDDIEVPSTSKGKSRSVADDYLAQCHEEPPGEAESDPLDTVADSQEHRVQTVQHQPSQGQESTQSDLEEDQVPDADPTPRAALDVPTAPRSPTTEPPGRYVPDMATGGDAIPETSPAERRLDLDAGSLPPLENPLLKAKSTPDFQSSPPAFSTRSKRGKTVPGSRVPRSSSTLSKLVSTPSLTSSTTPATEDSVAPMSVASTDIISNSSPARAKSTRRSAPDKLPKLKTGSVENLRHSARLGRRLSESPDELFAATPTFEQSLRASRNSTSKLSRSIIKNAQTQRGTKLFEGMAFAISFQSKRPGEKDDHYNSRMDSAATIERKIKQAGGRILEIGFDELFEALPVRTASANGHADVTPLEAEPEIGLTSAGKSTGFTALIADGHSRKVKYIQALALGLPCIACRWITSCLDRNELLDWTPYLLCAGQSTFLGDAIRSRNLTPYDASTAKLADVIDRRTKFLEGGKILLVMKKSVEGKKMAYVFLARVLGASLSRVYNIDEAKQEMKAAEDSGHPFDWVYVDGKSDQGRLFAPSVPSAADGKKRKRASTASVAEPPSKRVRTLSDELVIQSLILGRLIEEGEMED</sequence>
<evidence type="ECO:0000256" key="1">
    <source>
        <dbReference type="ARBA" id="ARBA00004123"/>
    </source>
</evidence>
<feature type="compositionally biased region" description="Low complexity" evidence="4">
    <location>
        <begin position="597"/>
        <end position="615"/>
    </location>
</feature>
<feature type="compositionally biased region" description="Basic and acidic residues" evidence="4">
    <location>
        <begin position="375"/>
        <end position="384"/>
    </location>
</feature>
<dbReference type="AlphaFoldDB" id="A0AAE0K621"/>
<dbReference type="InterPro" id="IPR036420">
    <property type="entry name" value="BRCT_dom_sf"/>
</dbReference>
<organism evidence="6 7">
    <name type="scientific">Podospora didyma</name>
    <dbReference type="NCBI Taxonomy" id="330526"/>
    <lineage>
        <taxon>Eukaryota</taxon>
        <taxon>Fungi</taxon>
        <taxon>Dikarya</taxon>
        <taxon>Ascomycota</taxon>
        <taxon>Pezizomycotina</taxon>
        <taxon>Sordariomycetes</taxon>
        <taxon>Sordariomycetidae</taxon>
        <taxon>Sordariales</taxon>
        <taxon>Podosporaceae</taxon>
        <taxon>Podospora</taxon>
    </lineage>
</organism>
<feature type="region of interest" description="Disordered" evidence="4">
    <location>
        <begin position="960"/>
        <end position="984"/>
    </location>
</feature>
<feature type="compositionally biased region" description="Polar residues" evidence="4">
    <location>
        <begin position="267"/>
        <end position="302"/>
    </location>
</feature>
<proteinExistence type="predicted"/>
<dbReference type="InterPro" id="IPR047249">
    <property type="entry name" value="BRCT_p53bp1-like_rpt1"/>
</dbReference>
<feature type="compositionally biased region" description="Polar residues" evidence="4">
    <location>
        <begin position="230"/>
        <end position="243"/>
    </location>
</feature>
<dbReference type="CDD" id="cd17745">
    <property type="entry name" value="BRCT_p53bp1_rpt1"/>
    <property type="match status" value="1"/>
</dbReference>
<dbReference type="EMBL" id="JAULSW010000009">
    <property type="protein sequence ID" value="KAK3370322.1"/>
    <property type="molecule type" value="Genomic_DNA"/>
</dbReference>
<keyword evidence="2" id="KW-0227">DNA damage</keyword>
<dbReference type="GO" id="GO:0000077">
    <property type="term" value="P:DNA damage checkpoint signaling"/>
    <property type="evidence" value="ECO:0007669"/>
    <property type="project" value="TreeGrafter"/>
</dbReference>
<feature type="compositionally biased region" description="Polar residues" evidence="4">
    <location>
        <begin position="135"/>
        <end position="145"/>
    </location>
</feature>
<comment type="caution">
    <text evidence="6">The sequence shown here is derived from an EMBL/GenBank/DDBJ whole genome shotgun (WGS) entry which is preliminary data.</text>
</comment>
<comment type="subcellular location">
    <subcellularLocation>
        <location evidence="1">Nucleus</location>
    </subcellularLocation>
</comment>
<protein>
    <recommendedName>
        <fullName evidence="5">BRCT domain-containing protein</fullName>
    </recommendedName>
</protein>
<dbReference type="InterPro" id="IPR047252">
    <property type="entry name" value="TP53BP1-like"/>
</dbReference>
<feature type="compositionally biased region" description="Polar residues" evidence="4">
    <location>
        <begin position="204"/>
        <end position="213"/>
    </location>
</feature>
<evidence type="ECO:0000256" key="3">
    <source>
        <dbReference type="ARBA" id="ARBA00023242"/>
    </source>
</evidence>
<feature type="compositionally biased region" description="Basic and acidic residues" evidence="4">
    <location>
        <begin position="66"/>
        <end position="84"/>
    </location>
</feature>
<feature type="region of interest" description="Disordered" evidence="4">
    <location>
        <begin position="56"/>
        <end position="668"/>
    </location>
</feature>
<dbReference type="GO" id="GO:0042393">
    <property type="term" value="F:histone binding"/>
    <property type="evidence" value="ECO:0007669"/>
    <property type="project" value="TreeGrafter"/>
</dbReference>
<feature type="compositionally biased region" description="Basic and acidic residues" evidence="4">
    <location>
        <begin position="97"/>
        <end position="112"/>
    </location>
</feature>
<keyword evidence="3" id="KW-0539">Nucleus</keyword>
<dbReference type="InterPro" id="IPR001357">
    <property type="entry name" value="BRCT_dom"/>
</dbReference>
<reference evidence="6" key="1">
    <citation type="journal article" date="2023" name="Mol. Phylogenet. Evol.">
        <title>Genome-scale phylogeny and comparative genomics of the fungal order Sordariales.</title>
        <authorList>
            <person name="Hensen N."/>
            <person name="Bonometti L."/>
            <person name="Westerberg I."/>
            <person name="Brannstrom I.O."/>
            <person name="Guillou S."/>
            <person name="Cros-Aarteil S."/>
            <person name="Calhoun S."/>
            <person name="Haridas S."/>
            <person name="Kuo A."/>
            <person name="Mondo S."/>
            <person name="Pangilinan J."/>
            <person name="Riley R."/>
            <person name="LaButti K."/>
            <person name="Andreopoulos B."/>
            <person name="Lipzen A."/>
            <person name="Chen C."/>
            <person name="Yan M."/>
            <person name="Daum C."/>
            <person name="Ng V."/>
            <person name="Clum A."/>
            <person name="Steindorff A."/>
            <person name="Ohm R.A."/>
            <person name="Martin F."/>
            <person name="Silar P."/>
            <person name="Natvig D.O."/>
            <person name="Lalanne C."/>
            <person name="Gautier V."/>
            <person name="Ament-Velasquez S.L."/>
            <person name="Kruys A."/>
            <person name="Hutchinson M.I."/>
            <person name="Powell A.J."/>
            <person name="Barry K."/>
            <person name="Miller A.N."/>
            <person name="Grigoriev I.V."/>
            <person name="Debuchy R."/>
            <person name="Gladieux P."/>
            <person name="Hiltunen Thoren M."/>
            <person name="Johannesson H."/>
        </authorList>
    </citation>
    <scope>NUCLEOTIDE SEQUENCE</scope>
    <source>
        <strain evidence="6">CBS 232.78</strain>
    </source>
</reference>
<feature type="compositionally biased region" description="Polar residues" evidence="4">
    <location>
        <begin position="319"/>
        <end position="349"/>
    </location>
</feature>
<evidence type="ECO:0000256" key="2">
    <source>
        <dbReference type="ARBA" id="ARBA00022763"/>
    </source>
</evidence>
<feature type="compositionally biased region" description="Polar residues" evidence="4">
    <location>
        <begin position="56"/>
        <end position="65"/>
    </location>
</feature>
<feature type="compositionally biased region" description="Polar residues" evidence="4">
    <location>
        <begin position="570"/>
        <end position="581"/>
    </location>
</feature>
<feature type="compositionally biased region" description="Polar residues" evidence="4">
    <location>
        <begin position="85"/>
        <end position="95"/>
    </location>
</feature>
<name>A0AAE0K621_9PEZI</name>
<dbReference type="Proteomes" id="UP001285441">
    <property type="component" value="Unassembled WGS sequence"/>
</dbReference>
<evidence type="ECO:0000259" key="5">
    <source>
        <dbReference type="PROSITE" id="PS50172"/>
    </source>
</evidence>
<accession>A0AAE0K621</accession>
<gene>
    <name evidence="6" type="ORF">B0H63DRAFT_440707</name>
</gene>
<dbReference type="PROSITE" id="PS50172">
    <property type="entry name" value="BRCT"/>
    <property type="match status" value="1"/>
</dbReference>
<feature type="compositionally biased region" description="Polar residues" evidence="4">
    <location>
        <begin position="627"/>
        <end position="638"/>
    </location>
</feature>
<dbReference type="PANTHER" id="PTHR15321">
    <property type="entry name" value="TUMOR SUPPRESSOR P53-BINDING PROTEIN 1"/>
    <property type="match status" value="1"/>
</dbReference>
<feature type="compositionally biased region" description="Basic and acidic residues" evidence="4">
    <location>
        <begin position="410"/>
        <end position="419"/>
    </location>
</feature>
<dbReference type="GO" id="GO:0045944">
    <property type="term" value="P:positive regulation of transcription by RNA polymerase II"/>
    <property type="evidence" value="ECO:0007669"/>
    <property type="project" value="TreeGrafter"/>
</dbReference>
<dbReference type="PANTHER" id="PTHR15321:SF3">
    <property type="entry name" value="TP53-BINDING PROTEIN 1"/>
    <property type="match status" value="1"/>
</dbReference>